<comment type="caution">
    <text evidence="2">The sequence shown here is derived from an EMBL/GenBank/DDBJ whole genome shotgun (WGS) entry which is preliminary data.</text>
</comment>
<feature type="compositionally biased region" description="Polar residues" evidence="1">
    <location>
        <begin position="371"/>
        <end position="387"/>
    </location>
</feature>
<reference evidence="2" key="2">
    <citation type="submission" date="2023-07" db="EMBL/GenBank/DDBJ databases">
        <authorList>
            <consortium name="Lawrence Berkeley National Laboratory"/>
            <person name="Haridas S."/>
            <person name="Hensen N."/>
            <person name="Bonometti L."/>
            <person name="Westerberg I."/>
            <person name="Brannstrom I.O."/>
            <person name="Guillou S."/>
            <person name="Cros-Aarteil S."/>
            <person name="Calhoun S."/>
            <person name="Kuo A."/>
            <person name="Mondo S."/>
            <person name="Pangilinan J."/>
            <person name="Riley R."/>
            <person name="LaButti K."/>
            <person name="Andreopoulos B."/>
            <person name="Lipzen A."/>
            <person name="Chen C."/>
            <person name="Yanf M."/>
            <person name="Daum C."/>
            <person name="Ng V."/>
            <person name="Clum A."/>
            <person name="Steindorff A."/>
            <person name="Ohm R."/>
            <person name="Martin F."/>
            <person name="Silar P."/>
            <person name="Natvig D."/>
            <person name="Lalanne C."/>
            <person name="Gautier V."/>
            <person name="Ament-velasquez S.L."/>
            <person name="Kruys A."/>
            <person name="Hutchinson M.I."/>
            <person name="Powell A.J."/>
            <person name="Barry K."/>
            <person name="Miller A.N."/>
            <person name="Grigoriev I.V."/>
            <person name="Debuchy R."/>
            <person name="Gladieux P."/>
            <person name="Thoren M.H."/>
            <person name="Johannesson H."/>
        </authorList>
    </citation>
    <scope>NUCLEOTIDE SEQUENCE</scope>
    <source>
        <strain evidence="2">FGSC 1904</strain>
    </source>
</reference>
<evidence type="ECO:0000256" key="1">
    <source>
        <dbReference type="SAM" id="MobiDB-lite"/>
    </source>
</evidence>
<evidence type="ECO:0000313" key="3">
    <source>
        <dbReference type="Proteomes" id="UP001281003"/>
    </source>
</evidence>
<feature type="region of interest" description="Disordered" evidence="1">
    <location>
        <begin position="246"/>
        <end position="387"/>
    </location>
</feature>
<accession>A0AAE0PNG4</accession>
<protein>
    <submittedName>
        <fullName evidence="2">Uncharacterized protein</fullName>
    </submittedName>
</protein>
<reference evidence="2" key="1">
    <citation type="journal article" date="2023" name="Mol. Phylogenet. Evol.">
        <title>Genome-scale phylogeny and comparative genomics of the fungal order Sordariales.</title>
        <authorList>
            <person name="Hensen N."/>
            <person name="Bonometti L."/>
            <person name="Westerberg I."/>
            <person name="Brannstrom I.O."/>
            <person name="Guillou S."/>
            <person name="Cros-Aarteil S."/>
            <person name="Calhoun S."/>
            <person name="Haridas S."/>
            <person name="Kuo A."/>
            <person name="Mondo S."/>
            <person name="Pangilinan J."/>
            <person name="Riley R."/>
            <person name="LaButti K."/>
            <person name="Andreopoulos B."/>
            <person name="Lipzen A."/>
            <person name="Chen C."/>
            <person name="Yan M."/>
            <person name="Daum C."/>
            <person name="Ng V."/>
            <person name="Clum A."/>
            <person name="Steindorff A."/>
            <person name="Ohm R.A."/>
            <person name="Martin F."/>
            <person name="Silar P."/>
            <person name="Natvig D.O."/>
            <person name="Lalanne C."/>
            <person name="Gautier V."/>
            <person name="Ament-Velasquez S.L."/>
            <person name="Kruys A."/>
            <person name="Hutchinson M.I."/>
            <person name="Powell A.J."/>
            <person name="Barry K."/>
            <person name="Miller A.N."/>
            <person name="Grigoriev I.V."/>
            <person name="Debuchy R."/>
            <person name="Gladieux P."/>
            <person name="Hiltunen Thoren M."/>
            <person name="Johannesson H."/>
        </authorList>
    </citation>
    <scope>NUCLEOTIDE SEQUENCE</scope>
    <source>
        <strain evidence="2">FGSC 1904</strain>
    </source>
</reference>
<proteinExistence type="predicted"/>
<organism evidence="2 3">
    <name type="scientific">Sordaria brevicollis</name>
    <dbReference type="NCBI Taxonomy" id="83679"/>
    <lineage>
        <taxon>Eukaryota</taxon>
        <taxon>Fungi</taxon>
        <taxon>Dikarya</taxon>
        <taxon>Ascomycota</taxon>
        <taxon>Pezizomycotina</taxon>
        <taxon>Sordariomycetes</taxon>
        <taxon>Sordariomycetidae</taxon>
        <taxon>Sordariales</taxon>
        <taxon>Sordariaceae</taxon>
        <taxon>Sordaria</taxon>
    </lineage>
</organism>
<feature type="region of interest" description="Disordered" evidence="1">
    <location>
        <begin position="1"/>
        <end position="110"/>
    </location>
</feature>
<name>A0AAE0PNG4_SORBR</name>
<feature type="compositionally biased region" description="Low complexity" evidence="1">
    <location>
        <begin position="354"/>
        <end position="364"/>
    </location>
</feature>
<evidence type="ECO:0000313" key="2">
    <source>
        <dbReference type="EMBL" id="KAK3403276.1"/>
    </source>
</evidence>
<feature type="compositionally biased region" description="Polar residues" evidence="1">
    <location>
        <begin position="330"/>
        <end position="340"/>
    </location>
</feature>
<keyword evidence="3" id="KW-1185">Reference proteome</keyword>
<sequence length="440" mass="48253">MLAAHQDQENRIAHQAGNTKQQHPAKTPGALYPKTPLKVPLNDENTTRVFGGKGTIAKGDNGLAKGNRAAMMTPAPRTGRAPLGNKTTNAKARATHQTGGGKELGGDLKSTVKPTTTLRQKQAAPQTQDLKLDVHVDTKPKNEEEEEPEYCPPPAQDLPYESDVLPAHALTFESLKPENMFKGYYEYYYKKVDDKGMTAKEREMAERQQRGFARGDEQIKKDMDEFDWSIGDIPESKDIFKKSHVDAAAAPRPDEARKIGRLPSRPPSTLISRRAASALSHTSARDRSIPRPQLNGKPSLTAVNKGSLFARKPALSNASHARTMSRDRPTSTAASRSTLGYSRGRSVSEAGRPASAAASYQQQSGPRPRTFSRTSSLVSNGSDSTITPAKFAQTQTTQEFQKPLGLLSIFTHDEEEEHSDHETVPNFDDSDDDFQLSTDF</sequence>
<feature type="compositionally biased region" description="Basic and acidic residues" evidence="1">
    <location>
        <begin position="1"/>
        <end position="12"/>
    </location>
</feature>
<dbReference type="EMBL" id="JAUTDP010000001">
    <property type="protein sequence ID" value="KAK3403276.1"/>
    <property type="molecule type" value="Genomic_DNA"/>
</dbReference>
<dbReference type="AlphaFoldDB" id="A0AAE0PNG4"/>
<feature type="region of interest" description="Disordered" evidence="1">
    <location>
        <begin position="411"/>
        <end position="440"/>
    </location>
</feature>
<dbReference type="Proteomes" id="UP001281003">
    <property type="component" value="Unassembled WGS sequence"/>
</dbReference>
<gene>
    <name evidence="2" type="ORF">B0T20DRAFT_21766</name>
</gene>